<feature type="region of interest" description="Disordered" evidence="1">
    <location>
        <begin position="282"/>
        <end position="318"/>
    </location>
</feature>
<sequence>MTDRKIIKFRNFVIRTIQCSGVDKEIPLSSFINEFKNEINSIIGAHRVFDYDSGIALDIVFIYLTDAREWNQLLSKSKFMINGKIIWLQCSNMIYGKADFNKPYETATTEELKSVPHPVALFGFRKLPTMSTFYVIAVLRQFEQLSKVTGFRLAHSEKCKVTRNFGFLTVASKIEVLDLIQLKNFNVIGDAIIAKLPFACPVLIHELHADLVTKNRCKLTPEIRRLNWLHANVSNSNEPVHPVPHGREFIEQTDIRPPSPGLQPRVFQPLAQDIDVARLAEEKGLNRPPTPPAGFDIESLASSADDQGNTPPMSPNSWLSLECEDRFEDFEEAEPSVAKKSRK</sequence>
<dbReference type="EMBL" id="JADBJN010000003">
    <property type="protein sequence ID" value="KAG5673271.1"/>
    <property type="molecule type" value="Genomic_DNA"/>
</dbReference>
<organism evidence="2 3">
    <name type="scientific">Polypedilum vanderplanki</name>
    <name type="common">Sleeping chironomid midge</name>
    <dbReference type="NCBI Taxonomy" id="319348"/>
    <lineage>
        <taxon>Eukaryota</taxon>
        <taxon>Metazoa</taxon>
        <taxon>Ecdysozoa</taxon>
        <taxon>Arthropoda</taxon>
        <taxon>Hexapoda</taxon>
        <taxon>Insecta</taxon>
        <taxon>Pterygota</taxon>
        <taxon>Neoptera</taxon>
        <taxon>Endopterygota</taxon>
        <taxon>Diptera</taxon>
        <taxon>Nematocera</taxon>
        <taxon>Chironomoidea</taxon>
        <taxon>Chironomidae</taxon>
        <taxon>Chironominae</taxon>
        <taxon>Polypedilum</taxon>
        <taxon>Polypedilum</taxon>
    </lineage>
</organism>
<evidence type="ECO:0000313" key="2">
    <source>
        <dbReference type="EMBL" id="KAG5673271.1"/>
    </source>
</evidence>
<protein>
    <submittedName>
        <fullName evidence="2">Uncharacterized protein</fullName>
    </submittedName>
</protein>
<dbReference type="AlphaFoldDB" id="A0A9J6BTQ5"/>
<reference evidence="2" key="1">
    <citation type="submission" date="2021-03" db="EMBL/GenBank/DDBJ databases">
        <title>Chromosome level genome of the anhydrobiotic midge Polypedilum vanderplanki.</title>
        <authorList>
            <person name="Yoshida Y."/>
            <person name="Kikawada T."/>
            <person name="Gusev O."/>
        </authorList>
    </citation>
    <scope>NUCLEOTIDE SEQUENCE</scope>
    <source>
        <strain evidence="2">NIAS01</strain>
        <tissue evidence="2">Whole body or cell culture</tissue>
    </source>
</reference>
<evidence type="ECO:0000313" key="3">
    <source>
        <dbReference type="Proteomes" id="UP001107558"/>
    </source>
</evidence>
<dbReference type="Proteomes" id="UP001107558">
    <property type="component" value="Chromosome 3"/>
</dbReference>
<accession>A0A9J6BTQ5</accession>
<proteinExistence type="predicted"/>
<feature type="compositionally biased region" description="Polar residues" evidence="1">
    <location>
        <begin position="300"/>
        <end position="318"/>
    </location>
</feature>
<gene>
    <name evidence="2" type="ORF">PVAND_003332</name>
</gene>
<keyword evidence="3" id="KW-1185">Reference proteome</keyword>
<comment type="caution">
    <text evidence="2">The sequence shown here is derived from an EMBL/GenBank/DDBJ whole genome shotgun (WGS) entry which is preliminary data.</text>
</comment>
<evidence type="ECO:0000256" key="1">
    <source>
        <dbReference type="SAM" id="MobiDB-lite"/>
    </source>
</evidence>
<name>A0A9J6BTQ5_POLVA</name>